<comment type="subunit">
    <text evidence="5">Interacts with HSPA5/BiP; interaction is direct. Interacts with ERN1/IRE1 (via the luminal region). Interacts with DERL1.</text>
</comment>
<dbReference type="Gene3D" id="1.10.287.110">
    <property type="entry name" value="DnaJ domain"/>
    <property type="match status" value="1"/>
</dbReference>
<proteinExistence type="predicted"/>
<protein>
    <recommendedName>
        <fullName evidence="2">DnaJ homolog subfamily B member 9</fullName>
    </recommendedName>
    <alternativeName>
        <fullName evidence="3">Endoplasmic reticulum DNA J domain-containing protein 4</fullName>
    </alternativeName>
</protein>
<evidence type="ECO:0000313" key="8">
    <source>
        <dbReference type="Ensembl" id="ENSTRUP00000069463.1"/>
    </source>
</evidence>
<feature type="domain" description="J" evidence="7">
    <location>
        <begin position="29"/>
        <end position="94"/>
    </location>
</feature>
<evidence type="ECO:0000256" key="4">
    <source>
        <dbReference type="ARBA" id="ARBA00045428"/>
    </source>
</evidence>
<dbReference type="GeneTree" id="ENSGT00940000176938"/>
<dbReference type="GO" id="GO:0036503">
    <property type="term" value="P:ERAD pathway"/>
    <property type="evidence" value="ECO:0007669"/>
    <property type="project" value="TreeGrafter"/>
</dbReference>
<dbReference type="OMA" id="RYMATFQ"/>
<reference evidence="8" key="2">
    <citation type="submission" date="2025-08" db="UniProtKB">
        <authorList>
            <consortium name="Ensembl"/>
        </authorList>
    </citation>
    <scope>IDENTIFICATION</scope>
</reference>
<reference evidence="8" key="3">
    <citation type="submission" date="2025-09" db="UniProtKB">
        <authorList>
            <consortium name="Ensembl"/>
        </authorList>
    </citation>
    <scope>IDENTIFICATION</scope>
</reference>
<keyword evidence="9" id="KW-1185">Reference proteome</keyword>
<accession>A0A674N6W2</accession>
<evidence type="ECO:0000256" key="1">
    <source>
        <dbReference type="ARBA" id="ARBA00023186"/>
    </source>
</evidence>
<keyword evidence="6" id="KW-0732">Signal</keyword>
<comment type="function">
    <text evidence="4">Co-chaperone for Hsp70 protein HSPA5/BiP that acts as a key repressor of the ERN1/IRE1-mediated unfolded protein response (UPR). J domain-containing co-chaperones stimulate the ATPase activity of Hsp70 proteins and are required for efficient substrate recognition by Hsp70 proteins. In the unstressed endoplasmic reticulum, interacts with the luminal region of ERN1/IRE1 and selectively recruits HSPA5/BiP: HSPA5/BiP disrupts the dimerization of the active ERN1/IRE1 luminal region, thereby inactivating ERN1/IRE1. Also involved in endoplasmic reticulum-associated degradation (ERAD) of misfolded proteins. Required for survival of B-cell progenitors and normal antibody production.</text>
</comment>
<feature type="chain" id="PRO_5025650105" description="DnaJ homolog subfamily B member 9" evidence="6">
    <location>
        <begin position="23"/>
        <end position="96"/>
    </location>
</feature>
<keyword evidence="1" id="KW-0143">Chaperone</keyword>
<dbReference type="SUPFAM" id="SSF46565">
    <property type="entry name" value="Chaperone J-domain"/>
    <property type="match status" value="1"/>
</dbReference>
<dbReference type="SMART" id="SM00271">
    <property type="entry name" value="DnaJ"/>
    <property type="match status" value="1"/>
</dbReference>
<dbReference type="AlphaFoldDB" id="A0A674N6W2"/>
<dbReference type="Proteomes" id="UP000005226">
    <property type="component" value="Chromosome 19"/>
</dbReference>
<reference evidence="8 9" key="1">
    <citation type="journal article" date="2011" name="Genome Biol. Evol.">
        <title>Integration of the genetic map and genome assembly of fugu facilitates insights into distinct features of genome evolution in teleosts and mammals.</title>
        <authorList>
            <person name="Kai W."/>
            <person name="Kikuchi K."/>
            <person name="Tohari S."/>
            <person name="Chew A.K."/>
            <person name="Tay A."/>
            <person name="Fujiwara A."/>
            <person name="Hosoya S."/>
            <person name="Suetake H."/>
            <person name="Naruse K."/>
            <person name="Brenner S."/>
            <person name="Suzuki Y."/>
            <person name="Venkatesh B."/>
        </authorList>
    </citation>
    <scope>NUCLEOTIDE SEQUENCE [LARGE SCALE GENOMIC DNA]</scope>
</reference>
<dbReference type="Ensembl" id="ENSTRUT00000086333.1">
    <property type="protein sequence ID" value="ENSTRUP00000069463.1"/>
    <property type="gene ID" value="ENSTRUG00000026602.1"/>
</dbReference>
<dbReference type="InParanoid" id="A0A674N6W2"/>
<name>A0A674N6W2_TAKRU</name>
<dbReference type="Pfam" id="PF00226">
    <property type="entry name" value="DnaJ"/>
    <property type="match status" value="1"/>
</dbReference>
<evidence type="ECO:0000256" key="5">
    <source>
        <dbReference type="ARBA" id="ARBA00046365"/>
    </source>
</evidence>
<evidence type="ECO:0000256" key="2">
    <source>
        <dbReference type="ARBA" id="ARBA00040158"/>
    </source>
</evidence>
<dbReference type="CDD" id="cd06257">
    <property type="entry name" value="DnaJ"/>
    <property type="match status" value="1"/>
</dbReference>
<dbReference type="InterPro" id="IPR051948">
    <property type="entry name" value="Hsp70_co-chaperone_J-domain"/>
</dbReference>
<sequence>MTRVFWVRVCVVLQMCLSGALPASSPAKSYYDTLNVKPTATINQIKENFRKMAMKYHPDKNKSVDAETKFREIAEGKQKNLCFVCSQNEIDEIPTM</sequence>
<evidence type="ECO:0000313" key="9">
    <source>
        <dbReference type="Proteomes" id="UP000005226"/>
    </source>
</evidence>
<evidence type="ECO:0000256" key="3">
    <source>
        <dbReference type="ARBA" id="ARBA00041533"/>
    </source>
</evidence>
<organism evidence="8 9">
    <name type="scientific">Takifugu rubripes</name>
    <name type="common">Japanese pufferfish</name>
    <name type="synonym">Fugu rubripes</name>
    <dbReference type="NCBI Taxonomy" id="31033"/>
    <lineage>
        <taxon>Eukaryota</taxon>
        <taxon>Metazoa</taxon>
        <taxon>Chordata</taxon>
        <taxon>Craniata</taxon>
        <taxon>Vertebrata</taxon>
        <taxon>Euteleostomi</taxon>
        <taxon>Actinopterygii</taxon>
        <taxon>Neopterygii</taxon>
        <taxon>Teleostei</taxon>
        <taxon>Neoteleostei</taxon>
        <taxon>Acanthomorphata</taxon>
        <taxon>Eupercaria</taxon>
        <taxon>Tetraodontiformes</taxon>
        <taxon>Tetradontoidea</taxon>
        <taxon>Tetraodontidae</taxon>
        <taxon>Takifugu</taxon>
    </lineage>
</organism>
<dbReference type="PANTHER" id="PTHR44360:SF1">
    <property type="entry name" value="DNAJ HOMOLOG SUBFAMILY B MEMBER 9"/>
    <property type="match status" value="1"/>
</dbReference>
<dbReference type="PANTHER" id="PTHR44360">
    <property type="entry name" value="DNAJ HOMOLOG SUBFAMILY B MEMBER 9"/>
    <property type="match status" value="1"/>
</dbReference>
<feature type="signal peptide" evidence="6">
    <location>
        <begin position="1"/>
        <end position="22"/>
    </location>
</feature>
<dbReference type="GO" id="GO:0051087">
    <property type="term" value="F:protein-folding chaperone binding"/>
    <property type="evidence" value="ECO:0007669"/>
    <property type="project" value="TreeGrafter"/>
</dbReference>
<dbReference type="PROSITE" id="PS50076">
    <property type="entry name" value="DNAJ_2"/>
    <property type="match status" value="1"/>
</dbReference>
<dbReference type="InterPro" id="IPR001623">
    <property type="entry name" value="DnaJ_domain"/>
</dbReference>
<dbReference type="GO" id="GO:0051787">
    <property type="term" value="F:misfolded protein binding"/>
    <property type="evidence" value="ECO:0007669"/>
    <property type="project" value="TreeGrafter"/>
</dbReference>
<evidence type="ECO:0000259" key="7">
    <source>
        <dbReference type="PROSITE" id="PS50076"/>
    </source>
</evidence>
<evidence type="ECO:0000256" key="6">
    <source>
        <dbReference type="SAM" id="SignalP"/>
    </source>
</evidence>
<dbReference type="GO" id="GO:0005783">
    <property type="term" value="C:endoplasmic reticulum"/>
    <property type="evidence" value="ECO:0007669"/>
    <property type="project" value="TreeGrafter"/>
</dbReference>
<dbReference type="PRINTS" id="PR00625">
    <property type="entry name" value="JDOMAIN"/>
</dbReference>
<dbReference type="InterPro" id="IPR036869">
    <property type="entry name" value="J_dom_sf"/>
</dbReference>